<dbReference type="EMBL" id="CP041186">
    <property type="protein sequence ID" value="QDG53236.1"/>
    <property type="molecule type" value="Genomic_DNA"/>
</dbReference>
<accession>A0A5B8YAV8</accession>
<dbReference type="InterPro" id="IPR004843">
    <property type="entry name" value="Calcineurin-like_PHP"/>
</dbReference>
<evidence type="ECO:0000259" key="1">
    <source>
        <dbReference type="Pfam" id="PF00149"/>
    </source>
</evidence>
<gene>
    <name evidence="2" type="ORF">FIV42_21540</name>
</gene>
<dbReference type="OrthoDB" id="5395064at2"/>
<feature type="domain" description="Calcineurin-like phosphoesterase" evidence="1">
    <location>
        <begin position="152"/>
        <end position="325"/>
    </location>
</feature>
<evidence type="ECO:0000313" key="2">
    <source>
        <dbReference type="EMBL" id="QDG53236.1"/>
    </source>
</evidence>
<dbReference type="InterPro" id="IPR051918">
    <property type="entry name" value="STPP_CPPED1"/>
</dbReference>
<dbReference type="AlphaFoldDB" id="A0A4Y6PY53"/>
<dbReference type="RefSeq" id="WP_141199697.1">
    <property type="nucleotide sequence ID" value="NZ_CP041186.1"/>
</dbReference>
<dbReference type="InterPro" id="IPR029052">
    <property type="entry name" value="Metallo-depent_PP-like"/>
</dbReference>
<dbReference type="PANTHER" id="PTHR43143:SF1">
    <property type="entry name" value="SERINE_THREONINE-PROTEIN PHOSPHATASE CPPED1"/>
    <property type="match status" value="1"/>
</dbReference>
<dbReference type="PANTHER" id="PTHR43143">
    <property type="entry name" value="METALLOPHOSPHOESTERASE, CALCINEURIN SUPERFAMILY"/>
    <property type="match status" value="1"/>
</dbReference>
<dbReference type="GO" id="GO:0016787">
    <property type="term" value="F:hydrolase activity"/>
    <property type="evidence" value="ECO:0007669"/>
    <property type="project" value="InterPro"/>
</dbReference>
<evidence type="ECO:0000313" key="3">
    <source>
        <dbReference type="Proteomes" id="UP000315995"/>
    </source>
</evidence>
<dbReference type="Proteomes" id="UP000315995">
    <property type="component" value="Chromosome"/>
</dbReference>
<dbReference type="Pfam" id="PF00149">
    <property type="entry name" value="Metallophos"/>
    <property type="match status" value="1"/>
</dbReference>
<sequence length="377" mass="42176">MTRSLWRVAFVLMTMIVPVLVSPGCVRPAEDRADLDPLVGKAFANDLRVEVVDGLAAIRTFDDQGLRLWAQAPVLDVILEAGPDAPQTFELTVENVMPRAEISSLADGEANFKVSSREQVDPTEVTWRLDLQSGQTSRLRIAPPDADSNEPFRFGVLSDIQDEMDDVGLIFRRMNRDESLRYVVSAGDITQNGEMYELEFFMEQLEELDIPFYTTVGNHEIGPASPEGFHELYGRVNFQFRFRDVYFTFIDSANATVDPMAYDWLEEWLDNGQDSTHVFLTHIPPIDPKGIRNGSFGSRAEAAKLLNMLAQHDVDVGFYGHIHSYYAESNATIPVYISGGGGALPEKFDGVDRHYLTVDYNPDQGIESVGVVRVKAE</sequence>
<name>A0A4Y6PY53_PERCE</name>
<organism evidence="2 3">
    <name type="scientific">Persicimonas caeni</name>
    <dbReference type="NCBI Taxonomy" id="2292766"/>
    <lineage>
        <taxon>Bacteria</taxon>
        <taxon>Deltaproteobacteria</taxon>
        <taxon>Bradymonadales</taxon>
        <taxon>Bradymonadaceae</taxon>
        <taxon>Persicimonas</taxon>
    </lineage>
</organism>
<reference evidence="2 3" key="1">
    <citation type="submission" date="2019-06" db="EMBL/GenBank/DDBJ databases">
        <title>Persicimonas caeni gen. nov., sp. nov., a predatory bacterium isolated from solar saltern.</title>
        <authorList>
            <person name="Wang S."/>
        </authorList>
    </citation>
    <scope>NUCLEOTIDE SEQUENCE [LARGE SCALE GENOMIC DNA]</scope>
    <source>
        <strain evidence="2 3">YN101</strain>
    </source>
</reference>
<proteinExistence type="predicted"/>
<dbReference type="SUPFAM" id="SSF56300">
    <property type="entry name" value="Metallo-dependent phosphatases"/>
    <property type="match status" value="1"/>
</dbReference>
<protein>
    <submittedName>
        <fullName evidence="2">Metallophosphoesterase</fullName>
    </submittedName>
</protein>
<keyword evidence="3" id="KW-1185">Reference proteome</keyword>
<accession>A0A4Y6PY53</accession>
<dbReference type="Gene3D" id="3.60.21.10">
    <property type="match status" value="1"/>
</dbReference>